<evidence type="ECO:0000256" key="1">
    <source>
        <dbReference type="SAM" id="MobiDB-lite"/>
    </source>
</evidence>
<dbReference type="EMBL" id="CAJNRD030001120">
    <property type="protein sequence ID" value="CAG5092536.1"/>
    <property type="molecule type" value="Genomic_DNA"/>
</dbReference>
<keyword evidence="4" id="KW-1185">Reference proteome</keyword>
<name>S6CVS0_COTCN</name>
<reference evidence="3" key="1">
    <citation type="journal article" date="2013" name="Philos. Trans. R. Soc. Lond., B, Biol. Sci.">
        <title>Functional endogenous viral elements in the genome of the parasitoid wasp Cotesia congregata: insights into the evolutionary dynamics of bracoviruses.</title>
        <authorList>
            <person name="Bezier A."/>
            <person name="Louis F."/>
            <person name="Jancek S."/>
            <person name="Periquet G."/>
            <person name="Theze J."/>
            <person name="Gyapay G."/>
            <person name="Musset K."/>
            <person name="Lesobre J."/>
            <person name="Lenoble P."/>
            <person name="Dupuy C."/>
            <person name="Gundersen-Rindal D."/>
            <person name="Herniou E.A.Drezen.J.M."/>
        </authorList>
    </citation>
    <scope>NUCLEOTIDE SEQUENCE</scope>
</reference>
<evidence type="ECO:0000313" key="2">
    <source>
        <dbReference type="EMBL" id="CAG5092536.1"/>
    </source>
</evidence>
<dbReference type="EMBL" id="HF586473">
    <property type="protein sequence ID" value="CCQ71258.1"/>
    <property type="molecule type" value="Genomic_DNA"/>
</dbReference>
<evidence type="ECO:0000313" key="3">
    <source>
        <dbReference type="EMBL" id="CCQ71258.1"/>
    </source>
</evidence>
<protein>
    <submittedName>
        <fullName evidence="2">Cc_bv21.2_32.12</fullName>
    </submittedName>
</protein>
<dbReference type="Proteomes" id="UP000786811">
    <property type="component" value="Unassembled WGS sequence"/>
</dbReference>
<proteinExistence type="predicted"/>
<reference evidence="2" key="2">
    <citation type="submission" date="2021-04" db="EMBL/GenBank/DDBJ databases">
        <authorList>
            <person name="Chebbi M.A.C M."/>
        </authorList>
    </citation>
    <scope>NUCLEOTIDE SEQUENCE</scope>
</reference>
<sequence>MGNQGLTPNAASDFADRKRSMNKVYTDVKQRKVFPSPQDYKSSITKNNDIDAKRQSRHAINESGQFGSNSTFYGSASKSQGPCLVTERVSRQLRPVFKEAAEALQKYVTEHSRKN</sequence>
<accession>S6CVS0</accession>
<feature type="compositionally biased region" description="Polar residues" evidence="1">
    <location>
        <begin position="62"/>
        <end position="80"/>
    </location>
</feature>
<feature type="region of interest" description="Disordered" evidence="1">
    <location>
        <begin position="37"/>
        <end position="82"/>
    </location>
</feature>
<gene>
    <name evidence="3" type="primary">bv21-2</name>
    <name evidence="2" type="ORF">HICCMSTLAB_LOCUS6205</name>
</gene>
<organism evidence="3">
    <name type="scientific">Cotesia congregata</name>
    <name type="common">Parasitoid wasp</name>
    <name type="synonym">Apanteles congregatus</name>
    <dbReference type="NCBI Taxonomy" id="51543"/>
    <lineage>
        <taxon>Eukaryota</taxon>
        <taxon>Metazoa</taxon>
        <taxon>Ecdysozoa</taxon>
        <taxon>Arthropoda</taxon>
        <taxon>Hexapoda</taxon>
        <taxon>Insecta</taxon>
        <taxon>Pterygota</taxon>
        <taxon>Neoptera</taxon>
        <taxon>Endopterygota</taxon>
        <taxon>Hymenoptera</taxon>
        <taxon>Apocrita</taxon>
        <taxon>Ichneumonoidea</taxon>
        <taxon>Braconidae</taxon>
        <taxon>Microgastrinae</taxon>
        <taxon>Cotesia</taxon>
    </lineage>
</organism>
<dbReference type="OrthoDB" id="8118336at2759"/>
<evidence type="ECO:0000313" key="4">
    <source>
        <dbReference type="Proteomes" id="UP000786811"/>
    </source>
</evidence>
<dbReference type="AlphaFoldDB" id="S6CVS0"/>